<dbReference type="InterPro" id="IPR027417">
    <property type="entry name" value="P-loop_NTPase"/>
</dbReference>
<gene>
    <name evidence="2" type="ORF">TPSD3_11200</name>
</gene>
<feature type="domain" description="Molybdopterin-guanine dinucleotide biosynthesis protein B (MobB)" evidence="1">
    <location>
        <begin position="13"/>
        <end position="148"/>
    </location>
</feature>
<organism evidence="2 3">
    <name type="scientific">Thioflexithrix psekupsensis</name>
    <dbReference type="NCBI Taxonomy" id="1570016"/>
    <lineage>
        <taxon>Bacteria</taxon>
        <taxon>Pseudomonadati</taxon>
        <taxon>Pseudomonadota</taxon>
        <taxon>Gammaproteobacteria</taxon>
        <taxon>Thiotrichales</taxon>
        <taxon>Thioflexithrix</taxon>
    </lineage>
</organism>
<keyword evidence="3" id="KW-1185">Reference proteome</keyword>
<reference evidence="2 3" key="1">
    <citation type="submission" date="2016-12" db="EMBL/GenBank/DDBJ databases">
        <title>Thioflexothrix psekupsii D3 genome sequencing and assembly.</title>
        <authorList>
            <person name="Fomenkov A."/>
            <person name="Vincze T."/>
            <person name="Grabovich M."/>
            <person name="Anton B.P."/>
            <person name="Dubinina G."/>
            <person name="Orlova M."/>
            <person name="Belousova E."/>
            <person name="Roberts R.J."/>
        </authorList>
    </citation>
    <scope>NUCLEOTIDE SEQUENCE [LARGE SCALE GENOMIC DNA]</scope>
    <source>
        <strain evidence="2">D3</strain>
    </source>
</reference>
<name>A0A251X7M5_9GAMM</name>
<dbReference type="AlphaFoldDB" id="A0A251X7M5"/>
<sequence length="183" mass="20640">MNLSPHLSTTIPVFGIAAYSGTGKTTLLLKLLPLLKQQGLRIAVIKHAHHQFEIDQPGKDSYRLRHEGGADQVLVASRQRWVLMAETGHDDEPRLNELLPHLKQQQLDFILVEGFKHESFPKLELYRPSLGHPLMFPSDESIIAIACDSALNRETTLPVLDLNNAPAIAAFILKWYFELHYCA</sequence>
<dbReference type="GO" id="GO:0005525">
    <property type="term" value="F:GTP binding"/>
    <property type="evidence" value="ECO:0007669"/>
    <property type="project" value="InterPro"/>
</dbReference>
<dbReference type="CDD" id="cd03116">
    <property type="entry name" value="MobB"/>
    <property type="match status" value="1"/>
</dbReference>
<dbReference type="OrthoDB" id="9788394at2"/>
<dbReference type="GO" id="GO:0006777">
    <property type="term" value="P:Mo-molybdopterin cofactor biosynthetic process"/>
    <property type="evidence" value="ECO:0007669"/>
    <property type="project" value="InterPro"/>
</dbReference>
<evidence type="ECO:0000313" key="3">
    <source>
        <dbReference type="Proteomes" id="UP000194798"/>
    </source>
</evidence>
<dbReference type="EMBL" id="MSLT01000018">
    <property type="protein sequence ID" value="OUD13199.1"/>
    <property type="molecule type" value="Genomic_DNA"/>
</dbReference>
<comment type="caution">
    <text evidence="2">The sequence shown here is derived from an EMBL/GenBank/DDBJ whole genome shotgun (WGS) entry which is preliminary data.</text>
</comment>
<protein>
    <submittedName>
        <fullName evidence="2">Molybdopterin-guanine dinucleotide biosynthesis protein B</fullName>
    </submittedName>
</protein>
<proteinExistence type="predicted"/>
<dbReference type="InterPro" id="IPR052539">
    <property type="entry name" value="MGD_biosynthesis_adapter"/>
</dbReference>
<evidence type="ECO:0000259" key="1">
    <source>
        <dbReference type="Pfam" id="PF03205"/>
    </source>
</evidence>
<dbReference type="SUPFAM" id="SSF52540">
    <property type="entry name" value="P-loop containing nucleoside triphosphate hydrolases"/>
    <property type="match status" value="1"/>
</dbReference>
<dbReference type="Proteomes" id="UP000194798">
    <property type="component" value="Unassembled WGS sequence"/>
</dbReference>
<accession>A0A251X7M5</accession>
<dbReference type="RefSeq" id="WP_086488646.1">
    <property type="nucleotide sequence ID" value="NZ_MSLT01000018.1"/>
</dbReference>
<dbReference type="Pfam" id="PF03205">
    <property type="entry name" value="MobB"/>
    <property type="match status" value="1"/>
</dbReference>
<dbReference type="PANTHER" id="PTHR40072">
    <property type="entry name" value="MOLYBDOPTERIN-GUANINE DINUCLEOTIDE BIOSYNTHESIS ADAPTER PROTEIN-RELATED"/>
    <property type="match status" value="1"/>
</dbReference>
<dbReference type="FunFam" id="3.40.50.300:FF:000920">
    <property type="entry name" value="Molybdopterin-guanine dinucleotide biosynthesis protein B"/>
    <property type="match status" value="1"/>
</dbReference>
<dbReference type="InterPro" id="IPR004435">
    <property type="entry name" value="MobB_dom"/>
</dbReference>
<dbReference type="Gene3D" id="3.40.50.300">
    <property type="entry name" value="P-loop containing nucleotide triphosphate hydrolases"/>
    <property type="match status" value="1"/>
</dbReference>
<dbReference type="NCBIfam" id="TIGR00176">
    <property type="entry name" value="mobB"/>
    <property type="match status" value="1"/>
</dbReference>
<dbReference type="PANTHER" id="PTHR40072:SF1">
    <property type="entry name" value="MOLYBDOPTERIN-GUANINE DINUCLEOTIDE BIOSYNTHESIS ADAPTER PROTEIN"/>
    <property type="match status" value="1"/>
</dbReference>
<evidence type="ECO:0000313" key="2">
    <source>
        <dbReference type="EMBL" id="OUD13199.1"/>
    </source>
</evidence>